<evidence type="ECO:0000313" key="3">
    <source>
        <dbReference type="Proteomes" id="UP001596162"/>
    </source>
</evidence>
<organism evidence="2 3">
    <name type="scientific">Bizionia hallyeonensis</name>
    <dbReference type="NCBI Taxonomy" id="1123757"/>
    <lineage>
        <taxon>Bacteria</taxon>
        <taxon>Pseudomonadati</taxon>
        <taxon>Bacteroidota</taxon>
        <taxon>Flavobacteriia</taxon>
        <taxon>Flavobacteriales</taxon>
        <taxon>Flavobacteriaceae</taxon>
        <taxon>Bizionia</taxon>
    </lineage>
</organism>
<evidence type="ECO:0000313" key="2">
    <source>
        <dbReference type="EMBL" id="MFC5194708.1"/>
    </source>
</evidence>
<name>A0ABW0C3E6_9FLAO</name>
<dbReference type="Proteomes" id="UP001596162">
    <property type="component" value="Unassembled WGS sequence"/>
</dbReference>
<dbReference type="EMBL" id="JBHSLA010000001">
    <property type="protein sequence ID" value="MFC5194708.1"/>
    <property type="molecule type" value="Genomic_DNA"/>
</dbReference>
<dbReference type="RefSeq" id="WP_376859002.1">
    <property type="nucleotide sequence ID" value="NZ_JBHSLA010000001.1"/>
</dbReference>
<sequence length="256" mass="28719">MAPNKFENNIKKTLEERQIQPSSNAWNQLSESLDKQDKKSSNTYIWFIGIAASIIGLLFVVNTFQPFQEIEKTSNPVVVETSSENNLEIDSKVETPKMVTSSDKENSSLVEDLATKSSANYQTSKRQKVSAKRYAAVDKDEWREVTSNNTSDVEKTSEEAKQIINNQATENMIVQNETANGIIDSDLNLEVEALLKQATSKVSSVSGSDETNYTINPNNLLEDVEMDLEKSFRDKVFETIKTNFTIVKTAVADRNN</sequence>
<comment type="caution">
    <text evidence="2">The sequence shown here is derived from an EMBL/GenBank/DDBJ whole genome shotgun (WGS) entry which is preliminary data.</text>
</comment>
<keyword evidence="3" id="KW-1185">Reference proteome</keyword>
<protein>
    <submittedName>
        <fullName evidence="2">Uncharacterized protein</fullName>
    </submittedName>
</protein>
<proteinExistence type="predicted"/>
<accession>A0ABW0C3E6</accession>
<keyword evidence="1" id="KW-0812">Transmembrane</keyword>
<evidence type="ECO:0000256" key="1">
    <source>
        <dbReference type="SAM" id="Phobius"/>
    </source>
</evidence>
<gene>
    <name evidence="2" type="ORF">ACFPH8_05145</name>
</gene>
<keyword evidence="1" id="KW-1133">Transmembrane helix</keyword>
<reference evidence="3" key="1">
    <citation type="journal article" date="2019" name="Int. J. Syst. Evol. Microbiol.">
        <title>The Global Catalogue of Microorganisms (GCM) 10K type strain sequencing project: providing services to taxonomists for standard genome sequencing and annotation.</title>
        <authorList>
            <consortium name="The Broad Institute Genomics Platform"/>
            <consortium name="The Broad Institute Genome Sequencing Center for Infectious Disease"/>
            <person name="Wu L."/>
            <person name="Ma J."/>
        </authorList>
    </citation>
    <scope>NUCLEOTIDE SEQUENCE [LARGE SCALE GENOMIC DNA]</scope>
    <source>
        <strain evidence="3">JCM 17978</strain>
    </source>
</reference>
<feature type="transmembrane region" description="Helical" evidence="1">
    <location>
        <begin position="44"/>
        <end position="64"/>
    </location>
</feature>
<keyword evidence="1" id="KW-0472">Membrane</keyword>